<evidence type="ECO:0000313" key="3">
    <source>
        <dbReference type="EMBL" id="PUZ41921.1"/>
    </source>
</evidence>
<feature type="coiled-coil region" evidence="1">
    <location>
        <begin position="283"/>
        <end position="324"/>
    </location>
</feature>
<dbReference type="InterPro" id="IPR042316">
    <property type="entry name" value="IRKI-like"/>
</dbReference>
<evidence type="ECO:0000256" key="1">
    <source>
        <dbReference type="SAM" id="Coils"/>
    </source>
</evidence>
<dbReference type="PANTHER" id="PTHR31029">
    <property type="entry name" value="CYCLIN-DEPENDENT KINASE-LIKE PROTEIN"/>
    <property type="match status" value="1"/>
</dbReference>
<dbReference type="PANTHER" id="PTHR31029:SF4">
    <property type="entry name" value="CYCLIN-DEPENDENT KINASE-LIKE PROTEIN"/>
    <property type="match status" value="1"/>
</dbReference>
<feature type="compositionally biased region" description="Low complexity" evidence="2">
    <location>
        <begin position="142"/>
        <end position="152"/>
    </location>
</feature>
<reference evidence="3 4" key="1">
    <citation type="submission" date="2018-04" db="EMBL/GenBank/DDBJ databases">
        <title>WGS assembly of Panicum hallii var. hallii HAL2.</title>
        <authorList>
            <person name="Lovell J."/>
            <person name="Jenkins J."/>
            <person name="Lowry D."/>
            <person name="Mamidi S."/>
            <person name="Sreedasyam A."/>
            <person name="Weng X."/>
            <person name="Barry K."/>
            <person name="Bonette J."/>
            <person name="Campitelli B."/>
            <person name="Daum C."/>
            <person name="Gordon S."/>
            <person name="Gould B."/>
            <person name="Lipzen A."/>
            <person name="MacQueen A."/>
            <person name="Palacio-Mejia J."/>
            <person name="Plott C."/>
            <person name="Shakirov E."/>
            <person name="Shu S."/>
            <person name="Yoshinaga Y."/>
            <person name="Zane M."/>
            <person name="Rokhsar D."/>
            <person name="Grimwood J."/>
            <person name="Schmutz J."/>
            <person name="Juenger T."/>
        </authorList>
    </citation>
    <scope>NUCLEOTIDE SEQUENCE [LARGE SCALE GENOMIC DNA]</scope>
    <source>
        <strain evidence="4">cv. HAL2</strain>
    </source>
</reference>
<feature type="region of interest" description="Disordered" evidence="2">
    <location>
        <begin position="1"/>
        <end position="213"/>
    </location>
</feature>
<name>A0A2T7CF18_9POAL</name>
<evidence type="ECO:0000256" key="2">
    <source>
        <dbReference type="SAM" id="MobiDB-lite"/>
    </source>
</evidence>
<evidence type="ECO:0000313" key="4">
    <source>
        <dbReference type="Proteomes" id="UP000244336"/>
    </source>
</evidence>
<dbReference type="Proteomes" id="UP000244336">
    <property type="component" value="Chromosome 9"/>
</dbReference>
<organism evidence="3 4">
    <name type="scientific">Panicum hallii var. hallii</name>
    <dbReference type="NCBI Taxonomy" id="1504633"/>
    <lineage>
        <taxon>Eukaryota</taxon>
        <taxon>Viridiplantae</taxon>
        <taxon>Streptophyta</taxon>
        <taxon>Embryophyta</taxon>
        <taxon>Tracheophyta</taxon>
        <taxon>Spermatophyta</taxon>
        <taxon>Magnoliopsida</taxon>
        <taxon>Liliopsida</taxon>
        <taxon>Poales</taxon>
        <taxon>Poaceae</taxon>
        <taxon>PACMAD clade</taxon>
        <taxon>Panicoideae</taxon>
        <taxon>Panicodae</taxon>
        <taxon>Paniceae</taxon>
        <taxon>Panicinae</taxon>
        <taxon>Panicum</taxon>
        <taxon>Panicum sect. Panicum</taxon>
    </lineage>
</organism>
<keyword evidence="4" id="KW-1185">Reference proteome</keyword>
<dbReference type="AlphaFoldDB" id="A0A2T7CF18"/>
<protein>
    <recommendedName>
        <fullName evidence="5">DUF641 domain-containing protein</fullName>
    </recommendedName>
</protein>
<accession>A0A2T7CF18</accession>
<feature type="compositionally biased region" description="Basic residues" evidence="2">
    <location>
        <begin position="52"/>
        <end position="64"/>
    </location>
</feature>
<sequence length="587" mass="62222">MERTRGEEDGEGSRALTSHQSPPTRPDRHSSPAPRRAPSPSPHPREPEASCQKRRPTREHHHQHQTADRPPPPPPPPTGRSTIATSPPPTAGARGRDGHRHQHHHPATPHRVHRNPRKPLVGSPSGEGRRGRELYVSRGQRAPSSAVAMVSSPSPPPAFPTVASDEPKQQRGGAKAAPEKADKKYAHVPTPLHHGGGGGASKKTPRGGKAGDGADAAAYAAAVSCSDCRFKQRALAPASPGAVIRSLFVSLTRRSTPRSSPSPTSASGGAGDAGDGEQWRLAAADLSRRLAAATRTRDEALEETTRLKHSLAELELKLARLEARVLPTPTAAAFPVDTFLRAVSTARAAVRNLARALSTHLRSPASPGPNLESFLNRAFHADFELHTDADVHTPDPAGRCEANLAAYHAVAVLTWEEVLLHGTKHYSEGLSRFCDAKMSEVVSSLGWARARAWPEPLLQAFFLAAKGVWGVRLLARSVHPPLPVVRAERGARFDPRFMEDAAAGRAGRLEPASVKMMVAPGFHVYLAGAGVVKCRVVCFYSGSNGRTGGHRDGGSSTNGSVGLGSSCSDMNGSATDVVDSCKSSRVG</sequence>
<feature type="compositionally biased region" description="Pro residues" evidence="2">
    <location>
        <begin position="69"/>
        <end position="78"/>
    </location>
</feature>
<dbReference type="EMBL" id="CM009757">
    <property type="protein sequence ID" value="PUZ41921.1"/>
    <property type="molecule type" value="Genomic_DNA"/>
</dbReference>
<dbReference type="OrthoDB" id="785851at2759"/>
<proteinExistence type="predicted"/>
<feature type="compositionally biased region" description="Low complexity" evidence="2">
    <location>
        <begin position="252"/>
        <end position="267"/>
    </location>
</feature>
<keyword evidence="1" id="KW-0175">Coiled coil</keyword>
<gene>
    <name evidence="3" type="ORF">GQ55_9G542100</name>
</gene>
<dbReference type="Gramene" id="PUZ41921">
    <property type="protein sequence ID" value="PUZ41921"/>
    <property type="gene ID" value="GQ55_9G542100"/>
</dbReference>
<dbReference type="STRING" id="1504633.A0A2T7CF18"/>
<feature type="compositionally biased region" description="Basic residues" evidence="2">
    <location>
        <begin position="97"/>
        <end position="117"/>
    </location>
</feature>
<evidence type="ECO:0008006" key="5">
    <source>
        <dbReference type="Google" id="ProtNLM"/>
    </source>
</evidence>
<feature type="region of interest" description="Disordered" evidence="2">
    <location>
        <begin position="252"/>
        <end position="276"/>
    </location>
</feature>